<dbReference type="Pfam" id="PF00691">
    <property type="entry name" value="OmpA"/>
    <property type="match status" value="1"/>
</dbReference>
<organism evidence="2 3">
    <name type="scientific">Caballeronia choica</name>
    <dbReference type="NCBI Taxonomy" id="326476"/>
    <lineage>
        <taxon>Bacteria</taxon>
        <taxon>Pseudomonadati</taxon>
        <taxon>Pseudomonadota</taxon>
        <taxon>Betaproteobacteria</taxon>
        <taxon>Burkholderiales</taxon>
        <taxon>Burkholderiaceae</taxon>
        <taxon>Caballeronia</taxon>
    </lineage>
</organism>
<feature type="domain" description="OmpA-like" evidence="1">
    <location>
        <begin position="24"/>
        <end position="98"/>
    </location>
</feature>
<dbReference type="Gene3D" id="3.30.1330.60">
    <property type="entry name" value="OmpA-like domain"/>
    <property type="match status" value="1"/>
</dbReference>
<dbReference type="EMBL" id="FCON02000089">
    <property type="protein sequence ID" value="SAL80052.1"/>
    <property type="molecule type" value="Genomic_DNA"/>
</dbReference>
<sequence length="135" mass="14885">MFAFAVTQQATACSIVLQMGANLAPNATELSNADRVELASLALDAKALPVREVTVVIYAYADPSERNPIHLVERRVRGVKDYLIQLGVSPQKIEVDQRVRRSRRDEGVEDEALMVEFVPQCPPQGCDSLCSMPTK</sequence>
<comment type="caution">
    <text evidence="2">The sequence shown here is derived from an EMBL/GenBank/DDBJ whole genome shotgun (WGS) entry which is preliminary data.</text>
</comment>
<dbReference type="SUPFAM" id="SSF103088">
    <property type="entry name" value="OmpA-like"/>
    <property type="match status" value="1"/>
</dbReference>
<dbReference type="Proteomes" id="UP000054770">
    <property type="component" value="Unassembled WGS sequence"/>
</dbReference>
<dbReference type="InterPro" id="IPR036737">
    <property type="entry name" value="OmpA-like_sf"/>
</dbReference>
<name>A0A158KFZ9_9BURK</name>
<proteinExistence type="predicted"/>
<evidence type="ECO:0000313" key="3">
    <source>
        <dbReference type="Proteomes" id="UP000054770"/>
    </source>
</evidence>
<evidence type="ECO:0000259" key="1">
    <source>
        <dbReference type="Pfam" id="PF00691"/>
    </source>
</evidence>
<dbReference type="AlphaFoldDB" id="A0A158KFZ9"/>
<gene>
    <name evidence="2" type="ORF">AWB68_05770</name>
</gene>
<evidence type="ECO:0000313" key="2">
    <source>
        <dbReference type="EMBL" id="SAL80052.1"/>
    </source>
</evidence>
<dbReference type="InterPro" id="IPR006665">
    <property type="entry name" value="OmpA-like"/>
</dbReference>
<accession>A0A158KFZ9</accession>
<reference evidence="2" key="1">
    <citation type="submission" date="2016-01" db="EMBL/GenBank/DDBJ databases">
        <authorList>
            <person name="Peeters C."/>
        </authorList>
    </citation>
    <scope>NUCLEOTIDE SEQUENCE [LARGE SCALE GENOMIC DNA]</scope>
    <source>
        <strain evidence="2">LMG 22940</strain>
    </source>
</reference>
<keyword evidence="3" id="KW-1185">Reference proteome</keyword>
<dbReference type="OrthoDB" id="9020570at2"/>
<protein>
    <submittedName>
        <fullName evidence="2">OmpA family protein</fullName>
    </submittedName>
</protein>
<dbReference type="RefSeq" id="WP_160110084.1">
    <property type="nucleotide sequence ID" value="NZ_FCON02000089.1"/>
</dbReference>